<dbReference type="InterPro" id="IPR004036">
    <property type="entry name" value="Endonuclease-III-like_CS2"/>
</dbReference>
<dbReference type="PROSITE" id="PS00764">
    <property type="entry name" value="ENDONUCLEASE_III_1"/>
    <property type="match status" value="1"/>
</dbReference>
<dbReference type="Pfam" id="PF10576">
    <property type="entry name" value="EndIII_4Fe-2S"/>
    <property type="match status" value="1"/>
</dbReference>
<feature type="region of interest" description="Disordered" evidence="13">
    <location>
        <begin position="1"/>
        <end position="21"/>
    </location>
</feature>
<keyword evidence="4 12" id="KW-0227">DNA damage</keyword>
<dbReference type="EC" id="4.2.99.18" evidence="12"/>
<evidence type="ECO:0000259" key="15">
    <source>
        <dbReference type="SMART" id="SM00478"/>
    </source>
</evidence>
<dbReference type="Gene3D" id="1.10.340.30">
    <property type="entry name" value="Hypothetical protein, domain 2"/>
    <property type="match status" value="1"/>
</dbReference>
<comment type="caution">
    <text evidence="16">The sequence shown here is derived from an EMBL/GenBank/DDBJ whole genome shotgun (WGS) entry which is preliminary data.</text>
</comment>
<evidence type="ECO:0000256" key="6">
    <source>
        <dbReference type="ARBA" id="ARBA00023004"/>
    </source>
</evidence>
<evidence type="ECO:0000259" key="14">
    <source>
        <dbReference type="SMART" id="SM00278"/>
    </source>
</evidence>
<dbReference type="InterPro" id="IPR000445">
    <property type="entry name" value="HhH_motif"/>
</dbReference>
<sequence>MSARKKTGNGGSSGGKRSGQAAADRAAAIVQRLAEAYPAQIELEFSNPLELAVATILSAQCTDARVNEVTRDLFKKYQSAEDYADADPEEFQEEIRSTGFFRNKTKSILGFARALVERHDGEVPKTLEELVELPGIGRKTANVILGSGFGIDEGIVVDTHVKRVSQRLELTEASEPEKIERDLMEVVPQERWNSFGLRMVLHGRYTCHARKPKCDGCPLEELCPSAHTV</sequence>
<dbReference type="GO" id="GO:0046872">
    <property type="term" value="F:metal ion binding"/>
    <property type="evidence" value="ECO:0007669"/>
    <property type="project" value="UniProtKB-KW"/>
</dbReference>
<dbReference type="GO" id="GO:0019104">
    <property type="term" value="F:DNA N-glycosylase activity"/>
    <property type="evidence" value="ECO:0007669"/>
    <property type="project" value="UniProtKB-UniRule"/>
</dbReference>
<evidence type="ECO:0000256" key="7">
    <source>
        <dbReference type="ARBA" id="ARBA00023014"/>
    </source>
</evidence>
<evidence type="ECO:0000256" key="9">
    <source>
        <dbReference type="ARBA" id="ARBA00023204"/>
    </source>
</evidence>
<dbReference type="FunFam" id="1.10.340.30:FF:000001">
    <property type="entry name" value="Endonuclease III"/>
    <property type="match status" value="1"/>
</dbReference>
<dbReference type="AlphaFoldDB" id="A0AAE4Z9J2"/>
<dbReference type="InterPro" id="IPR003265">
    <property type="entry name" value="HhH-GPD_domain"/>
</dbReference>
<comment type="similarity">
    <text evidence="1 12">Belongs to the Nth/MutY family.</text>
</comment>
<dbReference type="Proteomes" id="UP000702544">
    <property type="component" value="Unassembled WGS sequence"/>
</dbReference>
<name>A0AAE4Z9J2_9BACT</name>
<keyword evidence="9 12" id="KW-0234">DNA repair</keyword>
<comment type="cofactor">
    <cofactor evidence="12">
        <name>[4Fe-4S] cluster</name>
        <dbReference type="ChEBI" id="CHEBI:49883"/>
    </cofactor>
    <text evidence="12">Binds 1 [4Fe-4S] cluster.</text>
</comment>
<keyword evidence="5 12" id="KW-0378">Hydrolase</keyword>
<dbReference type="HAMAP" id="MF_00942">
    <property type="entry name" value="Nth"/>
    <property type="match status" value="1"/>
</dbReference>
<feature type="compositionally biased region" description="Gly residues" evidence="13">
    <location>
        <begin position="8"/>
        <end position="17"/>
    </location>
</feature>
<keyword evidence="16" id="KW-0255">Endonuclease</keyword>
<dbReference type="PIRSF" id="PIRSF001435">
    <property type="entry name" value="Nth"/>
    <property type="match status" value="1"/>
</dbReference>
<protein>
    <recommendedName>
        <fullName evidence="12">Endonuclease III</fullName>
        <ecNumber evidence="12">4.2.99.18</ecNumber>
    </recommendedName>
    <alternativeName>
        <fullName evidence="12">DNA-(apurinic or apyrimidinic site) lyase</fullName>
    </alternativeName>
</protein>
<evidence type="ECO:0000256" key="11">
    <source>
        <dbReference type="ARBA" id="ARBA00023295"/>
    </source>
</evidence>
<reference evidence="16 17" key="1">
    <citation type="submission" date="2020-01" db="EMBL/GenBank/DDBJ databases">
        <title>Genomes assembled from Gulf of Kutch pelagic sediment metagenomes.</title>
        <authorList>
            <person name="Chandrashekar M."/>
            <person name="Mahajan M.S."/>
            <person name="Dave K.J."/>
            <person name="Vatsa P."/>
            <person name="Nathani N.M."/>
        </authorList>
    </citation>
    <scope>NUCLEOTIDE SEQUENCE [LARGE SCALE GENOMIC DNA]</scope>
    <source>
        <strain evidence="16">KS3-K002</strain>
    </source>
</reference>
<dbReference type="PANTHER" id="PTHR10359:SF18">
    <property type="entry name" value="ENDONUCLEASE III"/>
    <property type="match status" value="1"/>
</dbReference>
<evidence type="ECO:0000313" key="17">
    <source>
        <dbReference type="Proteomes" id="UP000702544"/>
    </source>
</evidence>
<dbReference type="InterPro" id="IPR003651">
    <property type="entry name" value="Endonuclease3_FeS-loop_motif"/>
</dbReference>
<evidence type="ECO:0000256" key="4">
    <source>
        <dbReference type="ARBA" id="ARBA00022763"/>
    </source>
</evidence>
<evidence type="ECO:0000313" key="16">
    <source>
        <dbReference type="EMBL" id="NIR76299.1"/>
    </source>
</evidence>
<dbReference type="PROSITE" id="PS01155">
    <property type="entry name" value="ENDONUCLEASE_III_2"/>
    <property type="match status" value="1"/>
</dbReference>
<dbReference type="PANTHER" id="PTHR10359">
    <property type="entry name" value="A/G-SPECIFIC ADENINE GLYCOSYLASE/ENDONUCLEASE III"/>
    <property type="match status" value="1"/>
</dbReference>
<dbReference type="InterPro" id="IPR005759">
    <property type="entry name" value="Nth"/>
</dbReference>
<dbReference type="FunFam" id="1.10.1670.10:FF:000001">
    <property type="entry name" value="Endonuclease III"/>
    <property type="match status" value="1"/>
</dbReference>
<evidence type="ECO:0000256" key="8">
    <source>
        <dbReference type="ARBA" id="ARBA00023125"/>
    </source>
</evidence>
<dbReference type="InterPro" id="IPR004035">
    <property type="entry name" value="Endouclease-III_FeS-bd_BS"/>
</dbReference>
<dbReference type="SUPFAM" id="SSF48150">
    <property type="entry name" value="DNA-glycosylase"/>
    <property type="match status" value="1"/>
</dbReference>
<feature type="binding site" evidence="12">
    <location>
        <position position="223"/>
    </location>
    <ligand>
        <name>[4Fe-4S] cluster</name>
        <dbReference type="ChEBI" id="CHEBI:49883"/>
    </ligand>
</feature>
<evidence type="ECO:0000256" key="1">
    <source>
        <dbReference type="ARBA" id="ARBA00008343"/>
    </source>
</evidence>
<feature type="binding site" evidence="12">
    <location>
        <position position="207"/>
    </location>
    <ligand>
        <name>[4Fe-4S] cluster</name>
        <dbReference type="ChEBI" id="CHEBI:49883"/>
    </ligand>
</feature>
<evidence type="ECO:0000256" key="5">
    <source>
        <dbReference type="ARBA" id="ARBA00022801"/>
    </source>
</evidence>
<comment type="catalytic activity">
    <reaction evidence="12">
        <text>2'-deoxyribonucleotide-(2'-deoxyribose 5'-phosphate)-2'-deoxyribonucleotide-DNA = a 3'-end 2'-deoxyribonucleotide-(2,3-dehydro-2,3-deoxyribose 5'-phosphate)-DNA + a 5'-end 5'-phospho-2'-deoxyribonucleoside-DNA + H(+)</text>
        <dbReference type="Rhea" id="RHEA:66592"/>
        <dbReference type="Rhea" id="RHEA-COMP:13180"/>
        <dbReference type="Rhea" id="RHEA-COMP:16897"/>
        <dbReference type="Rhea" id="RHEA-COMP:17067"/>
        <dbReference type="ChEBI" id="CHEBI:15378"/>
        <dbReference type="ChEBI" id="CHEBI:136412"/>
        <dbReference type="ChEBI" id="CHEBI:157695"/>
        <dbReference type="ChEBI" id="CHEBI:167181"/>
        <dbReference type="EC" id="4.2.99.18"/>
    </reaction>
</comment>
<organism evidence="16 17">
    <name type="scientific">Candidatus Kutchimonas denitrificans</name>
    <dbReference type="NCBI Taxonomy" id="3056748"/>
    <lineage>
        <taxon>Bacteria</taxon>
        <taxon>Pseudomonadati</taxon>
        <taxon>Gemmatimonadota</taxon>
        <taxon>Gemmatimonadia</taxon>
        <taxon>Candidatus Palauibacterales</taxon>
        <taxon>Candidatus Palauibacteraceae</taxon>
        <taxon>Candidatus Kutchimonas</taxon>
    </lineage>
</organism>
<dbReference type="InterPro" id="IPR003583">
    <property type="entry name" value="Hlx-hairpin-Hlx_DNA-bd_motif"/>
</dbReference>
<dbReference type="CDD" id="cd00056">
    <property type="entry name" value="ENDO3c"/>
    <property type="match status" value="1"/>
</dbReference>
<keyword evidence="3 12" id="KW-0479">Metal-binding</keyword>
<dbReference type="SMART" id="SM00525">
    <property type="entry name" value="FES"/>
    <property type="match status" value="1"/>
</dbReference>
<feature type="domain" description="Helix-hairpin-helix DNA-binding motif class 1" evidence="14">
    <location>
        <begin position="128"/>
        <end position="147"/>
    </location>
</feature>
<evidence type="ECO:0000256" key="13">
    <source>
        <dbReference type="SAM" id="MobiDB-lite"/>
    </source>
</evidence>
<evidence type="ECO:0000256" key="2">
    <source>
        <dbReference type="ARBA" id="ARBA00022485"/>
    </source>
</evidence>
<dbReference type="EMBL" id="JAACAK010000120">
    <property type="protein sequence ID" value="NIR76299.1"/>
    <property type="molecule type" value="Genomic_DNA"/>
</dbReference>
<accession>A0AAE4Z9J2</accession>
<dbReference type="NCBIfam" id="TIGR01083">
    <property type="entry name" value="nth"/>
    <property type="match status" value="1"/>
</dbReference>
<gene>
    <name evidence="12 16" type="primary">nth</name>
    <name evidence="16" type="ORF">GWO12_14490</name>
</gene>
<dbReference type="Gene3D" id="1.10.1670.10">
    <property type="entry name" value="Helix-hairpin-Helix base-excision DNA repair enzymes (C-terminal)"/>
    <property type="match status" value="1"/>
</dbReference>
<keyword evidence="10 12" id="KW-0456">Lyase</keyword>
<keyword evidence="2 12" id="KW-0004">4Fe-4S</keyword>
<keyword evidence="7 12" id="KW-0411">Iron-sulfur</keyword>
<feature type="binding site" evidence="12">
    <location>
        <position position="214"/>
    </location>
    <ligand>
        <name>[4Fe-4S] cluster</name>
        <dbReference type="ChEBI" id="CHEBI:49883"/>
    </ligand>
</feature>
<keyword evidence="8 12" id="KW-0238">DNA-binding</keyword>
<dbReference type="GO" id="GO:0003677">
    <property type="term" value="F:DNA binding"/>
    <property type="evidence" value="ECO:0007669"/>
    <property type="project" value="UniProtKB-UniRule"/>
</dbReference>
<keyword evidence="16" id="KW-0540">Nuclease</keyword>
<dbReference type="GO" id="GO:0140078">
    <property type="term" value="F:class I DNA-(apurinic or apyrimidinic site) endonuclease activity"/>
    <property type="evidence" value="ECO:0007669"/>
    <property type="project" value="UniProtKB-EC"/>
</dbReference>
<dbReference type="Pfam" id="PF00730">
    <property type="entry name" value="HhH-GPD"/>
    <property type="match status" value="1"/>
</dbReference>
<feature type="domain" description="HhH-GPD" evidence="15">
    <location>
        <begin position="57"/>
        <end position="205"/>
    </location>
</feature>
<comment type="function">
    <text evidence="12">DNA repair enzyme that has both DNA N-glycosylase activity and AP-lyase activity. The DNA N-glycosylase activity releases various damaged pyrimidines from DNA by cleaving the N-glycosidic bond, leaving an AP (apurinic/apyrimidinic) site. The AP-lyase activity cleaves the phosphodiester bond 3' to the AP site by a beta-elimination, leaving a 3'-terminal unsaturated sugar and a product with a terminal 5'-phosphate.</text>
</comment>
<dbReference type="InterPro" id="IPR023170">
    <property type="entry name" value="HhH_base_excis_C"/>
</dbReference>
<dbReference type="Pfam" id="PF00633">
    <property type="entry name" value="HHH"/>
    <property type="match status" value="1"/>
</dbReference>
<evidence type="ECO:0000256" key="3">
    <source>
        <dbReference type="ARBA" id="ARBA00022723"/>
    </source>
</evidence>
<dbReference type="GO" id="GO:0006285">
    <property type="term" value="P:base-excision repair, AP site formation"/>
    <property type="evidence" value="ECO:0007669"/>
    <property type="project" value="TreeGrafter"/>
</dbReference>
<dbReference type="GO" id="GO:0051539">
    <property type="term" value="F:4 iron, 4 sulfur cluster binding"/>
    <property type="evidence" value="ECO:0007669"/>
    <property type="project" value="UniProtKB-UniRule"/>
</dbReference>
<dbReference type="SMART" id="SM00278">
    <property type="entry name" value="HhH1"/>
    <property type="match status" value="1"/>
</dbReference>
<keyword evidence="11 12" id="KW-0326">Glycosidase</keyword>
<evidence type="ECO:0000256" key="12">
    <source>
        <dbReference type="HAMAP-Rule" id="MF_00942"/>
    </source>
</evidence>
<dbReference type="InterPro" id="IPR011257">
    <property type="entry name" value="DNA_glycosylase"/>
</dbReference>
<keyword evidence="6 12" id="KW-0408">Iron</keyword>
<feature type="binding site" evidence="12">
    <location>
        <position position="217"/>
    </location>
    <ligand>
        <name>[4Fe-4S] cluster</name>
        <dbReference type="ChEBI" id="CHEBI:49883"/>
    </ligand>
</feature>
<proteinExistence type="inferred from homology"/>
<dbReference type="SMART" id="SM00478">
    <property type="entry name" value="ENDO3c"/>
    <property type="match status" value="1"/>
</dbReference>
<evidence type="ECO:0000256" key="10">
    <source>
        <dbReference type="ARBA" id="ARBA00023239"/>
    </source>
</evidence>